<organism evidence="9 10">
    <name type="scientific">Coemansia biformis</name>
    <dbReference type="NCBI Taxonomy" id="1286918"/>
    <lineage>
        <taxon>Eukaryota</taxon>
        <taxon>Fungi</taxon>
        <taxon>Fungi incertae sedis</taxon>
        <taxon>Zoopagomycota</taxon>
        <taxon>Kickxellomycotina</taxon>
        <taxon>Kickxellomycetes</taxon>
        <taxon>Kickxellales</taxon>
        <taxon>Kickxellaceae</taxon>
        <taxon>Coemansia</taxon>
    </lineage>
</organism>
<comment type="function">
    <text evidence="6">The GINS complex plays an essential role in the initiation of DNA replication.</text>
</comment>
<sequence>MAGAGYYDIDDILAVQERVPCVLRVDLDGLGSAGSGGSSKVHRNSRWALPLWMADRLNEEDYVDMGVSPVFSKRANRMYVASPESIQLRAVSQHFYQFGLHLGDLVPDIPHVLRDMYMQRVQRIARIAQQGHNVESLDFVQSLDKTEANMLRLCQQAQGSIADWQQNKAYTLGRAPTIP</sequence>
<reference evidence="9" key="1">
    <citation type="submission" date="2022-07" db="EMBL/GenBank/DDBJ databases">
        <title>Phylogenomic reconstructions and comparative analyses of Kickxellomycotina fungi.</title>
        <authorList>
            <person name="Reynolds N.K."/>
            <person name="Stajich J.E."/>
            <person name="Barry K."/>
            <person name="Grigoriev I.V."/>
            <person name="Crous P."/>
            <person name="Smith M.E."/>
        </authorList>
    </citation>
    <scope>NUCLEOTIDE SEQUENCE</scope>
    <source>
        <strain evidence="9">BCRC 34381</strain>
    </source>
</reference>
<keyword evidence="5 6" id="KW-0539">Nucleus</keyword>
<keyword evidence="4 6" id="KW-0235">DNA replication</keyword>
<dbReference type="InterPro" id="IPR010492">
    <property type="entry name" value="GINS_Psf3"/>
</dbReference>
<dbReference type="InterPro" id="IPR036224">
    <property type="entry name" value="GINS_bundle-like_dom_sf"/>
</dbReference>
<dbReference type="PANTHER" id="PTHR22768:SF0">
    <property type="entry name" value="DNA REPLICATION COMPLEX GINS PROTEIN PSF3"/>
    <property type="match status" value="1"/>
</dbReference>
<protein>
    <recommendedName>
        <fullName evidence="3 6">DNA replication complex GINS protein PSF3</fullName>
    </recommendedName>
</protein>
<dbReference type="GO" id="GO:0000811">
    <property type="term" value="C:GINS complex"/>
    <property type="evidence" value="ECO:0007669"/>
    <property type="project" value="UniProtKB-UniRule"/>
</dbReference>
<feature type="domain" description="GINS subunit" evidence="7">
    <location>
        <begin position="78"/>
        <end position="156"/>
    </location>
</feature>
<dbReference type="SUPFAM" id="SSF160059">
    <property type="entry name" value="PriA/YqbF domain"/>
    <property type="match status" value="1"/>
</dbReference>
<evidence type="ECO:0000313" key="10">
    <source>
        <dbReference type="Proteomes" id="UP001143981"/>
    </source>
</evidence>
<dbReference type="GO" id="GO:1902975">
    <property type="term" value="P:mitotic DNA replication initiation"/>
    <property type="evidence" value="ECO:0007669"/>
    <property type="project" value="TreeGrafter"/>
</dbReference>
<feature type="domain" description="DNA replication complex GINS protein PSF3 N-terminal" evidence="8">
    <location>
        <begin position="7"/>
        <end position="57"/>
    </location>
</feature>
<dbReference type="Gene3D" id="1.20.58.2050">
    <property type="match status" value="1"/>
</dbReference>
<evidence type="ECO:0000259" key="8">
    <source>
        <dbReference type="Pfam" id="PF22466"/>
    </source>
</evidence>
<dbReference type="PANTHER" id="PTHR22768">
    <property type="entry name" value="DNA REPLICATION COMPLEX GINS PROTEIN PSF3"/>
    <property type="match status" value="1"/>
</dbReference>
<comment type="similarity">
    <text evidence="2 6">Belongs to the GINS3/PSF3 family.</text>
</comment>
<evidence type="ECO:0000256" key="4">
    <source>
        <dbReference type="ARBA" id="ARBA00022705"/>
    </source>
</evidence>
<dbReference type="Pfam" id="PF22466">
    <property type="entry name" value="PSF3_N"/>
    <property type="match status" value="1"/>
</dbReference>
<dbReference type="CDD" id="cd21693">
    <property type="entry name" value="GINS_B_Psf3"/>
    <property type="match status" value="1"/>
</dbReference>
<gene>
    <name evidence="9" type="primary">PSF3</name>
    <name evidence="9" type="ORF">LPJ61_002598</name>
</gene>
<dbReference type="EMBL" id="JANBOI010000343">
    <property type="protein sequence ID" value="KAJ1731314.1"/>
    <property type="molecule type" value="Genomic_DNA"/>
</dbReference>
<evidence type="ECO:0000313" key="9">
    <source>
        <dbReference type="EMBL" id="KAJ1731314.1"/>
    </source>
</evidence>
<proteinExistence type="inferred from homology"/>
<name>A0A9W7YCT9_9FUNG</name>
<dbReference type="InterPro" id="IPR021151">
    <property type="entry name" value="GINS_A"/>
</dbReference>
<comment type="subunit">
    <text evidence="6">Component of the GINS complex.</text>
</comment>
<dbReference type="Proteomes" id="UP001143981">
    <property type="component" value="Unassembled WGS sequence"/>
</dbReference>
<evidence type="ECO:0000256" key="5">
    <source>
        <dbReference type="ARBA" id="ARBA00023242"/>
    </source>
</evidence>
<accession>A0A9W7YCT9</accession>
<comment type="caution">
    <text evidence="9">The sequence shown here is derived from an EMBL/GenBank/DDBJ whole genome shotgun (WGS) entry which is preliminary data.</text>
</comment>
<comment type="subcellular location">
    <subcellularLocation>
        <location evidence="1 6">Nucleus</location>
    </subcellularLocation>
</comment>
<dbReference type="InterPro" id="IPR055221">
    <property type="entry name" value="PSF3_N"/>
</dbReference>
<dbReference type="SUPFAM" id="SSF158573">
    <property type="entry name" value="GINS helical bundle-like"/>
    <property type="match status" value="1"/>
</dbReference>
<evidence type="ECO:0000256" key="1">
    <source>
        <dbReference type="ARBA" id="ARBA00004123"/>
    </source>
</evidence>
<evidence type="ECO:0000256" key="3">
    <source>
        <dbReference type="ARBA" id="ARBA00015140"/>
    </source>
</evidence>
<dbReference type="CDD" id="cd11713">
    <property type="entry name" value="GINS_A_psf3"/>
    <property type="match status" value="1"/>
</dbReference>
<evidence type="ECO:0000256" key="2">
    <source>
        <dbReference type="ARBA" id="ARBA00006343"/>
    </source>
</evidence>
<dbReference type="OrthoDB" id="10251744at2759"/>
<keyword evidence="10" id="KW-1185">Reference proteome</keyword>
<evidence type="ECO:0000259" key="7">
    <source>
        <dbReference type="Pfam" id="PF05916"/>
    </source>
</evidence>
<dbReference type="AlphaFoldDB" id="A0A9W7YCT9"/>
<dbReference type="InterPro" id="IPR038437">
    <property type="entry name" value="GINS_Psf3_sf"/>
</dbReference>
<evidence type="ECO:0000256" key="6">
    <source>
        <dbReference type="RuleBase" id="RU367161"/>
    </source>
</evidence>
<dbReference type="Pfam" id="PF05916">
    <property type="entry name" value="Sld5"/>
    <property type="match status" value="1"/>
</dbReference>